<gene>
    <name evidence="2" type="ORF">LNQ82_02860</name>
</gene>
<keyword evidence="1" id="KW-0732">Signal</keyword>
<dbReference type="Proteomes" id="UP001056819">
    <property type="component" value="Chromosome"/>
</dbReference>
<proteinExistence type="predicted"/>
<evidence type="ECO:0000256" key="1">
    <source>
        <dbReference type="SAM" id="SignalP"/>
    </source>
</evidence>
<protein>
    <submittedName>
        <fullName evidence="2">Uncharacterized protein</fullName>
    </submittedName>
</protein>
<name>A0AAE9L068_9NEIS</name>
<dbReference type="RefSeq" id="WP_246327823.1">
    <property type="nucleotide sequence ID" value="NZ_CP097501.1"/>
</dbReference>
<sequence>MLSKTMLLPIAACLALSACNITKNHSATDAPVKVIEKPVLPPVPSALMQKPPRPEPPASGKAADLLAHAADFGAYVRQLEIKLDGWIQWVNEQAESENVP</sequence>
<feature type="chain" id="PRO_5042146442" evidence="1">
    <location>
        <begin position="18"/>
        <end position="100"/>
    </location>
</feature>
<reference evidence="2" key="1">
    <citation type="submission" date="2022-05" db="EMBL/GenBank/DDBJ databases">
        <title>Alysiella filiformis genome sequencing.</title>
        <authorList>
            <person name="Viehboeck T."/>
        </authorList>
    </citation>
    <scope>NUCLEOTIDE SEQUENCE</scope>
    <source>
        <strain evidence="2">DSM 2580</strain>
    </source>
</reference>
<feature type="signal peptide" evidence="1">
    <location>
        <begin position="1"/>
        <end position="17"/>
    </location>
</feature>
<evidence type="ECO:0000313" key="3">
    <source>
        <dbReference type="Proteomes" id="UP001056819"/>
    </source>
</evidence>
<organism evidence="2 3">
    <name type="scientific">Conchiformibius steedae DSM 2580</name>
    <dbReference type="NCBI Taxonomy" id="1121352"/>
    <lineage>
        <taxon>Bacteria</taxon>
        <taxon>Pseudomonadati</taxon>
        <taxon>Pseudomonadota</taxon>
        <taxon>Betaproteobacteria</taxon>
        <taxon>Neisseriales</taxon>
        <taxon>Neisseriaceae</taxon>
        <taxon>Conchiformibius</taxon>
    </lineage>
</organism>
<dbReference type="PROSITE" id="PS51257">
    <property type="entry name" value="PROKAR_LIPOPROTEIN"/>
    <property type="match status" value="1"/>
</dbReference>
<dbReference type="AlphaFoldDB" id="A0AAE9L068"/>
<dbReference type="EMBL" id="CP097501">
    <property type="protein sequence ID" value="URD68121.1"/>
    <property type="molecule type" value="Genomic_DNA"/>
</dbReference>
<evidence type="ECO:0000313" key="2">
    <source>
        <dbReference type="EMBL" id="URD68121.1"/>
    </source>
</evidence>
<accession>A0AAE9L068</accession>